<evidence type="ECO:0000256" key="5">
    <source>
        <dbReference type="ARBA" id="ARBA00022884"/>
    </source>
</evidence>
<dbReference type="InterPro" id="IPR012933">
    <property type="entry name" value="HicA_mRNA_interferase"/>
</dbReference>
<dbReference type="GO" id="GO:0016787">
    <property type="term" value="F:hydrolase activity"/>
    <property type="evidence" value="ECO:0007669"/>
    <property type="project" value="UniProtKB-KW"/>
</dbReference>
<evidence type="ECO:0000256" key="1">
    <source>
        <dbReference type="ARBA" id="ARBA00022649"/>
    </source>
</evidence>
<dbReference type="GO" id="GO:0003729">
    <property type="term" value="F:mRNA binding"/>
    <property type="evidence" value="ECO:0007669"/>
    <property type="project" value="InterPro"/>
</dbReference>
<evidence type="ECO:0008006" key="8">
    <source>
        <dbReference type="Google" id="ProtNLM"/>
    </source>
</evidence>
<evidence type="ECO:0000256" key="3">
    <source>
        <dbReference type="ARBA" id="ARBA00022759"/>
    </source>
</evidence>
<evidence type="ECO:0000256" key="6">
    <source>
        <dbReference type="ARBA" id="ARBA00023016"/>
    </source>
</evidence>
<comment type="caution">
    <text evidence="7">The sequence shown here is derived from an EMBL/GenBank/DDBJ whole genome shotgun (WGS) entry which is preliminary data.</text>
</comment>
<dbReference type="Gene3D" id="3.30.920.30">
    <property type="entry name" value="Hypothetical protein"/>
    <property type="match status" value="1"/>
</dbReference>
<keyword evidence="4" id="KW-0378">Hydrolase</keyword>
<keyword evidence="5" id="KW-0694">RNA-binding</keyword>
<proteinExistence type="predicted"/>
<dbReference type="EMBL" id="BART01000669">
    <property type="protein sequence ID" value="GAG74170.1"/>
    <property type="molecule type" value="Genomic_DNA"/>
</dbReference>
<dbReference type="AlphaFoldDB" id="X0ZWH0"/>
<keyword evidence="1" id="KW-1277">Toxin-antitoxin system</keyword>
<sequence>MPKLGSIKRNDLIKYFRELGFSGPYSGGRHQFMQKGNITIRIPNPHKSDIGKELLARILKQADISRIEWEKL</sequence>
<dbReference type="SUPFAM" id="SSF54786">
    <property type="entry name" value="YcfA/nrd intein domain"/>
    <property type="match status" value="1"/>
</dbReference>
<keyword evidence="6" id="KW-0346">Stress response</keyword>
<gene>
    <name evidence="7" type="ORF">S01H4_02894</name>
</gene>
<evidence type="ECO:0000313" key="7">
    <source>
        <dbReference type="EMBL" id="GAG74170.1"/>
    </source>
</evidence>
<reference evidence="7" key="1">
    <citation type="journal article" date="2014" name="Front. Microbiol.">
        <title>High frequency of phylogenetically diverse reductive dehalogenase-homologous genes in deep subseafloor sedimentary metagenomes.</title>
        <authorList>
            <person name="Kawai M."/>
            <person name="Futagami T."/>
            <person name="Toyoda A."/>
            <person name="Takaki Y."/>
            <person name="Nishi S."/>
            <person name="Hori S."/>
            <person name="Arai W."/>
            <person name="Tsubouchi T."/>
            <person name="Morono Y."/>
            <person name="Uchiyama I."/>
            <person name="Ito T."/>
            <person name="Fujiyama A."/>
            <person name="Inagaki F."/>
            <person name="Takami H."/>
        </authorList>
    </citation>
    <scope>NUCLEOTIDE SEQUENCE</scope>
    <source>
        <strain evidence="7">Expedition CK06-06</strain>
    </source>
</reference>
<keyword evidence="2" id="KW-0540">Nuclease</keyword>
<keyword evidence="3" id="KW-0255">Endonuclease</keyword>
<organism evidence="7">
    <name type="scientific">marine sediment metagenome</name>
    <dbReference type="NCBI Taxonomy" id="412755"/>
    <lineage>
        <taxon>unclassified sequences</taxon>
        <taxon>metagenomes</taxon>
        <taxon>ecological metagenomes</taxon>
    </lineage>
</organism>
<evidence type="ECO:0000256" key="4">
    <source>
        <dbReference type="ARBA" id="ARBA00022801"/>
    </source>
</evidence>
<dbReference type="GO" id="GO:0004519">
    <property type="term" value="F:endonuclease activity"/>
    <property type="evidence" value="ECO:0007669"/>
    <property type="project" value="UniProtKB-KW"/>
</dbReference>
<protein>
    <recommendedName>
        <fullName evidence="8">Type II toxin-antitoxin system HicA family toxin</fullName>
    </recommendedName>
</protein>
<accession>X0ZWH0</accession>
<dbReference type="Pfam" id="PF07927">
    <property type="entry name" value="HicA_toxin"/>
    <property type="match status" value="1"/>
</dbReference>
<dbReference type="InterPro" id="IPR038570">
    <property type="entry name" value="HicA_sf"/>
</dbReference>
<evidence type="ECO:0000256" key="2">
    <source>
        <dbReference type="ARBA" id="ARBA00022722"/>
    </source>
</evidence>
<name>X0ZWH0_9ZZZZ</name>